<dbReference type="InterPro" id="IPR057596">
    <property type="entry name" value="RDRP_core"/>
</dbReference>
<dbReference type="Pfam" id="PF05183">
    <property type="entry name" value="RdRP"/>
    <property type="match status" value="1"/>
</dbReference>
<organism evidence="6 7">
    <name type="scientific">Elaphomyces granulatus</name>
    <dbReference type="NCBI Taxonomy" id="519963"/>
    <lineage>
        <taxon>Eukaryota</taxon>
        <taxon>Fungi</taxon>
        <taxon>Dikarya</taxon>
        <taxon>Ascomycota</taxon>
        <taxon>Pezizomycotina</taxon>
        <taxon>Eurotiomycetes</taxon>
        <taxon>Eurotiomycetidae</taxon>
        <taxon>Eurotiales</taxon>
        <taxon>Elaphomycetaceae</taxon>
        <taxon>Elaphomyces</taxon>
    </lineage>
</organism>
<evidence type="ECO:0000256" key="3">
    <source>
        <dbReference type="SAM" id="Phobius"/>
    </source>
</evidence>
<dbReference type="InterPro" id="IPR007855">
    <property type="entry name" value="RDRP"/>
</dbReference>
<dbReference type="GO" id="GO:0030422">
    <property type="term" value="P:siRNA processing"/>
    <property type="evidence" value="ECO:0007669"/>
    <property type="project" value="TreeGrafter"/>
</dbReference>
<evidence type="ECO:0000313" key="6">
    <source>
        <dbReference type="EMBL" id="OXV11447.1"/>
    </source>
</evidence>
<keyword evidence="3" id="KW-1133">Transmembrane helix</keyword>
<keyword evidence="7" id="KW-1185">Reference proteome</keyword>
<dbReference type="Proteomes" id="UP000243515">
    <property type="component" value="Unassembled WGS sequence"/>
</dbReference>
<dbReference type="EMBL" id="NPHW01002459">
    <property type="protein sequence ID" value="OXV11447.1"/>
    <property type="molecule type" value="Genomic_DNA"/>
</dbReference>
<evidence type="ECO:0000256" key="2">
    <source>
        <dbReference type="SAM" id="Coils"/>
    </source>
</evidence>
<feature type="non-terminal residue" evidence="6">
    <location>
        <position position="1"/>
    </location>
</feature>
<keyword evidence="3" id="KW-0812">Transmembrane</keyword>
<keyword evidence="1" id="KW-0694">RNA-binding</keyword>
<comment type="catalytic activity">
    <reaction evidence="1">
        <text>RNA(n) + a ribonucleoside 5'-triphosphate = RNA(n+1) + diphosphate</text>
        <dbReference type="Rhea" id="RHEA:21248"/>
        <dbReference type="Rhea" id="RHEA-COMP:14527"/>
        <dbReference type="Rhea" id="RHEA-COMP:17342"/>
        <dbReference type="ChEBI" id="CHEBI:33019"/>
        <dbReference type="ChEBI" id="CHEBI:61557"/>
        <dbReference type="ChEBI" id="CHEBI:140395"/>
        <dbReference type="EC" id="2.7.7.48"/>
    </reaction>
</comment>
<dbReference type="GO" id="GO:0031380">
    <property type="term" value="C:nuclear RNA-directed RNA polymerase complex"/>
    <property type="evidence" value="ECO:0007669"/>
    <property type="project" value="TreeGrafter"/>
</dbReference>
<accession>A0A232M5S8</accession>
<dbReference type="GO" id="GO:0003968">
    <property type="term" value="F:RNA-directed RNA polymerase activity"/>
    <property type="evidence" value="ECO:0007669"/>
    <property type="project" value="UniProtKB-KW"/>
</dbReference>
<dbReference type="EC" id="2.7.7.48" evidence="1"/>
<comment type="similarity">
    <text evidence="1">Belongs to the RdRP family.</text>
</comment>
<feature type="transmembrane region" description="Helical" evidence="3">
    <location>
        <begin position="18"/>
        <end position="41"/>
    </location>
</feature>
<protein>
    <recommendedName>
        <fullName evidence="1">RNA-dependent RNA polymerase</fullName>
        <ecNumber evidence="1">2.7.7.48</ecNumber>
    </recommendedName>
</protein>
<keyword evidence="1" id="KW-0808">Transferase</keyword>
<dbReference type="AlphaFoldDB" id="A0A232M5S8"/>
<feature type="domain" description="RdRP-like PH" evidence="5">
    <location>
        <begin position="171"/>
        <end position="338"/>
    </location>
</feature>
<keyword evidence="2" id="KW-0175">Coiled coil</keyword>
<feature type="coiled-coil region" evidence="2">
    <location>
        <begin position="722"/>
        <end position="749"/>
    </location>
</feature>
<evidence type="ECO:0000313" key="7">
    <source>
        <dbReference type="Proteomes" id="UP000243515"/>
    </source>
</evidence>
<reference evidence="6 7" key="1">
    <citation type="journal article" date="2015" name="Environ. Microbiol.">
        <title>Metagenome sequence of Elaphomyces granulatus from sporocarp tissue reveals Ascomycota ectomycorrhizal fingerprints of genome expansion and a Proteobacteria-rich microbiome.</title>
        <authorList>
            <person name="Quandt C.A."/>
            <person name="Kohler A."/>
            <person name="Hesse C.N."/>
            <person name="Sharpton T.J."/>
            <person name="Martin F."/>
            <person name="Spatafora J.W."/>
        </authorList>
    </citation>
    <scope>NUCLEOTIDE SEQUENCE [LARGE SCALE GENOMIC DNA]</scope>
    <source>
        <strain evidence="6 7">OSC145934</strain>
    </source>
</reference>
<comment type="caution">
    <text evidence="6">The sequence shown here is derived from an EMBL/GenBank/DDBJ whole genome shotgun (WGS) entry which is preliminary data.</text>
</comment>
<gene>
    <name evidence="6" type="ORF">Egran_00793</name>
</gene>
<proteinExistence type="inferred from homology"/>
<keyword evidence="3" id="KW-0472">Membrane</keyword>
<keyword evidence="1" id="KW-0696">RNA-directed RNA polymerase</keyword>
<feature type="domain" description="RDRP core" evidence="4">
    <location>
        <begin position="463"/>
        <end position="1061"/>
    </location>
</feature>
<evidence type="ECO:0000259" key="4">
    <source>
        <dbReference type="Pfam" id="PF05183"/>
    </source>
</evidence>
<dbReference type="PANTHER" id="PTHR23079:SF17">
    <property type="entry name" value="RNA-DEPENDENT RNA POLYMERASE"/>
    <property type="match status" value="1"/>
</dbReference>
<evidence type="ECO:0000256" key="1">
    <source>
        <dbReference type="RuleBase" id="RU363098"/>
    </source>
</evidence>
<keyword evidence="1" id="KW-0548">Nucleotidyltransferase</keyword>
<dbReference type="Pfam" id="PF25358">
    <property type="entry name" value="PH_fung_RdRP"/>
    <property type="match status" value="1"/>
</dbReference>
<dbReference type="InterPro" id="IPR057503">
    <property type="entry name" value="PH_RdRP"/>
</dbReference>
<dbReference type="PANTHER" id="PTHR23079">
    <property type="entry name" value="RNA-DEPENDENT RNA POLYMERASE"/>
    <property type="match status" value="1"/>
</dbReference>
<evidence type="ECO:0000259" key="5">
    <source>
        <dbReference type="Pfam" id="PF25358"/>
    </source>
</evidence>
<name>A0A232M5S8_9EURO</name>
<dbReference type="OrthoDB" id="6513042at2759"/>
<dbReference type="GO" id="GO:0003723">
    <property type="term" value="F:RNA binding"/>
    <property type="evidence" value="ECO:0007669"/>
    <property type="project" value="UniProtKB-KW"/>
</dbReference>
<sequence length="1235" mass="142700">LTILSSLYQLSEFWKGSFLFFFFFFWNQLLGIKILFVGFSIHPSYLAIMDIFCRNVPDHMQQNHLRKALKPILAELGIYTFECRRQSKGHATITILDKQQALALLEKYPKSHRGQKGKSEQALTILNSTVFIEKGKYPPDIYLLRSLEEEERNRQSNTSIDKNHEPHSRHRSFPIASFSCGIFDYREDSPVFEEHFCMEPLFGGIKFERTRLRVTIRKPNDPMSTYEIEINYWNINDSIYLGGTKTPSLTISCSMVPRLFEVNHNIESVPRPHPLWGKQTPNKKRIRHLGSRHKEIVATCFTYRVLLREGRDLHRIQGLSNHKHFPDFDRWIDRRAAPEFPYSNQLGTFLDLLREERLPYIIKFQLQMFVCNGELPPLKVAELFDYARDLYSRKDAEVARSIFHDLHEKLEFPNPNVDKSDVEVECLKDFLFELENSKPLNHQLGGKPRYAHDNQTFVHRATVSPTGIYLSGPFLETKNRVLRRFSNYVDYFLRVEFSEEDGDLVMYDPTSDLEEVFEGQFKRVLNEGIIIADREFQFLGFSHSSLRARSCWFVAEFFIEGECFNAESIIPKLGNFLDIHSPAKYAARIGQTFSDTLTSIAIDRNHVTEVPDVMRNNRVFSDGCGTLSKEVLWKIYRQYALRAKVKPTVFQIRLSGAKGMLSLDSRKTGEVVTLRKTMIKFEALEDWNIEICGAGIEKLPFYLNAQIIKLMEDLGVAPGVFLQLQEEEVESLRRAIQSQELTARFLEQSHIVAKSTQLPWLLRILGSLDMHYTSDDFLRRAIELAILVQLRDLKYRARIKVPKAVTLYGIMDETGILNEGEIFCPSINEHSHREILVHKDVIVTRSPALHPGDIQLANAVDVPAGSPLRRLHNCVVFSQKGERDLPSMLSGGDLDGDLFNIIFDDRLRPGRIEKPADYPRGGQVILNRTITMNDITDFFITFMRQDQLGRIATTHKVLADQNMDGTMSTDCLTLAELHSTAVDFSKTGQPVDLRRIPKCPRYRPDFMAPGPRVEIADSIELLQDEKNYIFEDGDSDDDESGRPGYRYYKSERILGQLYRAIDENEFLDGLHDFPKSSKWGLLEKVWEYVKHETDGFIWGHHVKNGQDIRDIYEDGICELMRQNSDRPWKATLTELEVFIGNIIGGSHKPTKRQKEVSKGMREAYDRLVESTVSMIIDRESGGTESLERSIACFWVAHHESQRRSINEMELQSFPWITAITCLQEVEKLRMTTPMF</sequence>